<dbReference type="AlphaFoldDB" id="A0A8J4PK79"/>
<reference evidence="1" key="1">
    <citation type="submission" date="2020-01" db="EMBL/GenBank/DDBJ databases">
        <title>Development of genomics and gene disruption for Polysphondylium violaceum indicates a role for the polyketide synthase stlB in stalk morphogenesis.</title>
        <authorList>
            <person name="Narita B."/>
            <person name="Kawabe Y."/>
            <person name="Kin K."/>
            <person name="Saito T."/>
            <person name="Gibbs R."/>
            <person name="Kuspa A."/>
            <person name="Muzny D."/>
            <person name="Queller D."/>
            <person name="Richards S."/>
            <person name="Strassman J."/>
            <person name="Sucgang R."/>
            <person name="Worley K."/>
            <person name="Schaap P."/>
        </authorList>
    </citation>
    <scope>NUCLEOTIDE SEQUENCE</scope>
    <source>
        <strain evidence="1">QSvi11</strain>
    </source>
</reference>
<gene>
    <name evidence="1" type="ORF">CYY_010362</name>
</gene>
<organism evidence="1 2">
    <name type="scientific">Polysphondylium violaceum</name>
    <dbReference type="NCBI Taxonomy" id="133409"/>
    <lineage>
        <taxon>Eukaryota</taxon>
        <taxon>Amoebozoa</taxon>
        <taxon>Evosea</taxon>
        <taxon>Eumycetozoa</taxon>
        <taxon>Dictyostelia</taxon>
        <taxon>Dictyosteliales</taxon>
        <taxon>Dictyosteliaceae</taxon>
        <taxon>Polysphondylium</taxon>
    </lineage>
</organism>
<accession>A0A8J4PK79</accession>
<sequence length="83" mass="9807">MKQYTKLTISYFEEAKLGIELENGTFLYYIAYFKKQNLNDRTFRERVERSINVKLIDGEVVHFNPDGTRRDAQSQGLTQNLQN</sequence>
<name>A0A8J4PK79_9MYCE</name>
<keyword evidence="2" id="KW-1185">Reference proteome</keyword>
<evidence type="ECO:0000313" key="1">
    <source>
        <dbReference type="EMBL" id="KAF2068313.1"/>
    </source>
</evidence>
<evidence type="ECO:0000313" key="2">
    <source>
        <dbReference type="Proteomes" id="UP000695562"/>
    </source>
</evidence>
<proteinExistence type="predicted"/>
<dbReference type="Proteomes" id="UP000695562">
    <property type="component" value="Unassembled WGS sequence"/>
</dbReference>
<dbReference type="EMBL" id="AJWJ01001062">
    <property type="protein sequence ID" value="KAF2068313.1"/>
    <property type="molecule type" value="Genomic_DNA"/>
</dbReference>
<protein>
    <submittedName>
        <fullName evidence="1">Uncharacterized protein</fullName>
    </submittedName>
</protein>
<comment type="caution">
    <text evidence="1">The sequence shown here is derived from an EMBL/GenBank/DDBJ whole genome shotgun (WGS) entry which is preliminary data.</text>
</comment>
<dbReference type="OrthoDB" id="22274at2759"/>